<dbReference type="AlphaFoldDB" id="A0A8J7U257"/>
<dbReference type="Proteomes" id="UP000664417">
    <property type="component" value="Unassembled WGS sequence"/>
</dbReference>
<dbReference type="GO" id="GO:0016755">
    <property type="term" value="F:aminoacyltransferase activity"/>
    <property type="evidence" value="ECO:0007669"/>
    <property type="project" value="InterPro"/>
</dbReference>
<dbReference type="Pfam" id="PF16683">
    <property type="entry name" value="TGase_elicitor"/>
    <property type="match status" value="1"/>
</dbReference>
<keyword evidence="3" id="KW-1185">Reference proteome</keyword>
<dbReference type="EMBL" id="JAFREP010000007">
    <property type="protein sequence ID" value="MBO1318918.1"/>
    <property type="molecule type" value="Genomic_DNA"/>
</dbReference>
<evidence type="ECO:0000313" key="3">
    <source>
        <dbReference type="Proteomes" id="UP000664417"/>
    </source>
</evidence>
<gene>
    <name evidence="2" type="ORF">J3U88_10640</name>
</gene>
<feature type="chain" id="PRO_5035163264" description="Peptidase C-terminal archaeal/bacterial domain-containing protein" evidence="1">
    <location>
        <begin position="23"/>
        <end position="761"/>
    </location>
</feature>
<evidence type="ECO:0008006" key="4">
    <source>
        <dbReference type="Google" id="ProtNLM"/>
    </source>
</evidence>
<proteinExistence type="predicted"/>
<comment type="caution">
    <text evidence="2">The sequence shown here is derived from an EMBL/GenBank/DDBJ whole genome shotgun (WGS) entry which is preliminary data.</text>
</comment>
<keyword evidence="1" id="KW-0732">Signal</keyword>
<reference evidence="2" key="1">
    <citation type="submission" date="2021-03" db="EMBL/GenBank/DDBJ databases">
        <authorList>
            <person name="Wang G."/>
        </authorList>
    </citation>
    <scope>NUCLEOTIDE SEQUENCE</scope>
    <source>
        <strain evidence="2">KCTC 12899</strain>
    </source>
</reference>
<feature type="signal peptide" evidence="1">
    <location>
        <begin position="1"/>
        <end position="22"/>
    </location>
</feature>
<sequence length="761" mass="84958">MIRSKILSFLFMSLFMASSATALFAASLADRVPAVQVGDRWVISVAQYHLQGADSNLKAPTFFQFHATAAAQVDDRAAVVIAIRENGESYGTLFLDRETRQVLRWEKQTGQRTTFNYVATDGGDLLAPILAENSRAPFDLPNFAQESDKAAYQYVPALEGDWGFPLAVQQTQEQHGENIIVRLTQGNRRISQTWSSEHPWWKNAQQPGFFVAKLVSYEHNHFVSKRAKSAKTVERRVNRPVGRWAYPLSGNAQNPMAPAPQAHHKLESHNAESEHYVWSGYWWPSARDGEPTPETRTYADGGLLEKYDRYHEIVNGEPANPTSKQWELDNYSTGQAWFGHCNGYAAAAVLHNEPVRPITAEGVTFTIGDLKGLLSEAYYDIGVSAFVGDRYNYESDPEEDPTAYEVHRTFVTYLGQQKQPMVLDIDRRAEVWNFPMYRYEMTVTPDTANANRVNVVCEAFFASASVGANFTGRKSFKVVYRYWLTVDGDGNPTNGPSGWTKVSGQNDKQVNPDFIWIPEGNPPSGRRRSHNPGLDWNTISSLFNTRPAATAMFVGETYQESLPAGGEVWFRFNVTESAAYRLTTAGGEVTDTTLELFANPNDRRLAFNDDANDTYYSEIRQQLTPGTYFARVAGYDSSQAGTFSLTVACDGCNGTPDYPLLEQDAAPTTGSVSAEQREAWFMIEIREAGTYKVETFLGSLKDTVLSLHDNPNAPALIENDDKPAGGYASAITRRLEAGTYFVKVRAYNRDQPGDFTIQFGR</sequence>
<accession>A0A8J7U257</accession>
<organism evidence="2 3">
    <name type="scientific">Acanthopleuribacter pedis</name>
    <dbReference type="NCBI Taxonomy" id="442870"/>
    <lineage>
        <taxon>Bacteria</taxon>
        <taxon>Pseudomonadati</taxon>
        <taxon>Acidobacteriota</taxon>
        <taxon>Holophagae</taxon>
        <taxon>Acanthopleuribacterales</taxon>
        <taxon>Acanthopleuribacteraceae</taxon>
        <taxon>Acanthopleuribacter</taxon>
    </lineage>
</organism>
<protein>
    <recommendedName>
        <fullName evidence="4">Peptidase C-terminal archaeal/bacterial domain-containing protein</fullName>
    </recommendedName>
</protein>
<name>A0A8J7U257_9BACT</name>
<dbReference type="Gene3D" id="2.60.120.380">
    <property type="match status" value="2"/>
</dbReference>
<evidence type="ECO:0000256" key="1">
    <source>
        <dbReference type="SAM" id="SignalP"/>
    </source>
</evidence>
<dbReference type="InterPro" id="IPR032048">
    <property type="entry name" value="TGase_elicitor"/>
</dbReference>
<dbReference type="RefSeq" id="WP_207858736.1">
    <property type="nucleotide sequence ID" value="NZ_JAFREP010000007.1"/>
</dbReference>
<evidence type="ECO:0000313" key="2">
    <source>
        <dbReference type="EMBL" id="MBO1318918.1"/>
    </source>
</evidence>